<dbReference type="PANTHER" id="PTHR34989:SF1">
    <property type="entry name" value="PROTEIN HDED"/>
    <property type="match status" value="1"/>
</dbReference>
<dbReference type="PANTHER" id="PTHR34989">
    <property type="entry name" value="PROTEIN HDED"/>
    <property type="match status" value="1"/>
</dbReference>
<feature type="transmembrane region" description="Helical" evidence="1">
    <location>
        <begin position="155"/>
        <end position="175"/>
    </location>
</feature>
<proteinExistence type="predicted"/>
<accession>A0A975M5A7</accession>
<protein>
    <submittedName>
        <fullName evidence="2">DUF308 domain-containing protein</fullName>
    </submittedName>
</protein>
<organism evidence="2 3">
    <name type="scientific">Arthrobacter jiangjiafuii</name>
    <dbReference type="NCBI Taxonomy" id="2817475"/>
    <lineage>
        <taxon>Bacteria</taxon>
        <taxon>Bacillati</taxon>
        <taxon>Actinomycetota</taxon>
        <taxon>Actinomycetes</taxon>
        <taxon>Micrococcales</taxon>
        <taxon>Micrococcaceae</taxon>
        <taxon>Arthrobacter</taxon>
    </lineage>
</organism>
<name>A0A975M5A7_9MICC</name>
<dbReference type="GO" id="GO:0005886">
    <property type="term" value="C:plasma membrane"/>
    <property type="evidence" value="ECO:0007669"/>
    <property type="project" value="TreeGrafter"/>
</dbReference>
<reference evidence="2 3" key="1">
    <citation type="submission" date="2021-05" db="EMBL/GenBank/DDBJ databases">
        <title>Novel species in genus Arthrobacter.</title>
        <authorList>
            <person name="Zhang G."/>
        </authorList>
    </citation>
    <scope>NUCLEOTIDE SEQUENCE [LARGE SCALE GENOMIC DNA]</scope>
    <source>
        <strain evidence="3">zg-ZUI227</strain>
    </source>
</reference>
<sequence>MSLDIAGLTRTAVRTIRGGLALTGVLSIVLGALVLFWPEATLEVIAFLFGLFFLVAGAVRVITGLVTPLLGGLRVLNILTGVLLFIFGVVAMRNPLASLAVLALAIGVAWIVEGIMALAETESGGSRWYAIAYGVISIIAGIVVLFLPVGSLTTLVIFGGIFLVVLGIVEVVRAFTFGRGLPRAA</sequence>
<feature type="transmembrane region" description="Helical" evidence="1">
    <location>
        <begin position="130"/>
        <end position="149"/>
    </location>
</feature>
<evidence type="ECO:0000313" key="2">
    <source>
        <dbReference type="EMBL" id="QWC09879.1"/>
    </source>
</evidence>
<keyword evidence="1" id="KW-0472">Membrane</keyword>
<evidence type="ECO:0000256" key="1">
    <source>
        <dbReference type="SAM" id="Phobius"/>
    </source>
</evidence>
<dbReference type="InterPro" id="IPR052712">
    <property type="entry name" value="Acid_resist_chaperone_HdeD"/>
</dbReference>
<dbReference type="RefSeq" id="WP_210227439.1">
    <property type="nucleotide sequence ID" value="NZ_CP076022.1"/>
</dbReference>
<feature type="transmembrane region" description="Helical" evidence="1">
    <location>
        <begin position="98"/>
        <end position="118"/>
    </location>
</feature>
<feature type="transmembrane region" description="Helical" evidence="1">
    <location>
        <begin position="44"/>
        <end position="63"/>
    </location>
</feature>
<feature type="transmembrane region" description="Helical" evidence="1">
    <location>
        <begin position="20"/>
        <end position="38"/>
    </location>
</feature>
<dbReference type="InterPro" id="IPR005325">
    <property type="entry name" value="DUF308_memb"/>
</dbReference>
<dbReference type="KEGG" id="ajg:KKR91_15695"/>
<keyword evidence="1" id="KW-1133">Transmembrane helix</keyword>
<dbReference type="Proteomes" id="UP000676885">
    <property type="component" value="Chromosome"/>
</dbReference>
<dbReference type="EMBL" id="CP076022">
    <property type="protein sequence ID" value="QWC09879.1"/>
    <property type="molecule type" value="Genomic_DNA"/>
</dbReference>
<dbReference type="AlphaFoldDB" id="A0A975M5A7"/>
<gene>
    <name evidence="2" type="ORF">KKR91_15695</name>
</gene>
<evidence type="ECO:0000313" key="3">
    <source>
        <dbReference type="Proteomes" id="UP000676885"/>
    </source>
</evidence>
<keyword evidence="1" id="KW-0812">Transmembrane</keyword>
<feature type="transmembrane region" description="Helical" evidence="1">
    <location>
        <begin position="75"/>
        <end position="92"/>
    </location>
</feature>
<keyword evidence="3" id="KW-1185">Reference proteome</keyword>
<dbReference type="Pfam" id="PF03729">
    <property type="entry name" value="DUF308"/>
    <property type="match status" value="1"/>
</dbReference>